<keyword evidence="2" id="KW-0489">Methyltransferase</keyword>
<evidence type="ECO:0000256" key="2">
    <source>
        <dbReference type="ARBA" id="ARBA00022603"/>
    </source>
</evidence>
<dbReference type="PANTHER" id="PTHR12176">
    <property type="entry name" value="SAM-DEPENDENT METHYLTRANSFERASE SUPERFAMILY PROTEIN"/>
    <property type="match status" value="1"/>
</dbReference>
<comment type="caution">
    <text evidence="4">The sequence shown here is derived from an EMBL/GenBank/DDBJ whole genome shotgun (WGS) entry which is preliminary data.</text>
</comment>
<proteinExistence type="inferred from homology"/>
<dbReference type="FunFam" id="3.40.50.150:FF:000236">
    <property type="entry name" value="S-adenosyl-L-methionine-dependent methyltransferases superfamily protein"/>
    <property type="match status" value="1"/>
</dbReference>
<dbReference type="Gene3D" id="3.40.50.150">
    <property type="entry name" value="Vaccinia Virus protein VP39"/>
    <property type="match status" value="1"/>
</dbReference>
<evidence type="ECO:0000256" key="1">
    <source>
        <dbReference type="ARBA" id="ARBA00008361"/>
    </source>
</evidence>
<evidence type="ECO:0000256" key="3">
    <source>
        <dbReference type="ARBA" id="ARBA00022679"/>
    </source>
</evidence>
<accession>A0AAD8MCF5</accession>
<keyword evidence="5" id="KW-1185">Reference proteome</keyword>
<organism evidence="4 5">
    <name type="scientific">Heracleum sosnowskyi</name>
    <dbReference type="NCBI Taxonomy" id="360622"/>
    <lineage>
        <taxon>Eukaryota</taxon>
        <taxon>Viridiplantae</taxon>
        <taxon>Streptophyta</taxon>
        <taxon>Embryophyta</taxon>
        <taxon>Tracheophyta</taxon>
        <taxon>Spermatophyta</taxon>
        <taxon>Magnoliopsida</taxon>
        <taxon>eudicotyledons</taxon>
        <taxon>Gunneridae</taxon>
        <taxon>Pentapetalae</taxon>
        <taxon>asterids</taxon>
        <taxon>campanulids</taxon>
        <taxon>Apiales</taxon>
        <taxon>Apiaceae</taxon>
        <taxon>Apioideae</taxon>
        <taxon>apioid superclade</taxon>
        <taxon>Tordylieae</taxon>
        <taxon>Tordyliinae</taxon>
        <taxon>Heracleum</taxon>
    </lineage>
</organism>
<name>A0AAD8MCF5_9APIA</name>
<reference evidence="4" key="2">
    <citation type="submission" date="2023-05" db="EMBL/GenBank/DDBJ databases">
        <authorList>
            <person name="Schelkunov M.I."/>
        </authorList>
    </citation>
    <scope>NUCLEOTIDE SEQUENCE</scope>
    <source>
        <strain evidence="4">Hsosn_3</strain>
        <tissue evidence="4">Leaf</tissue>
    </source>
</reference>
<reference evidence="4" key="1">
    <citation type="submission" date="2023-02" db="EMBL/GenBank/DDBJ databases">
        <title>Genome of toxic invasive species Heracleum sosnowskyi carries increased number of genes despite the absence of recent whole-genome duplications.</title>
        <authorList>
            <person name="Schelkunov M."/>
            <person name="Shtratnikova V."/>
            <person name="Makarenko M."/>
            <person name="Klepikova A."/>
            <person name="Omelchenko D."/>
            <person name="Novikova G."/>
            <person name="Obukhova E."/>
            <person name="Bogdanov V."/>
            <person name="Penin A."/>
            <person name="Logacheva M."/>
        </authorList>
    </citation>
    <scope>NUCLEOTIDE SEQUENCE</scope>
    <source>
        <strain evidence="4">Hsosn_3</strain>
        <tissue evidence="4">Leaf</tissue>
    </source>
</reference>
<protein>
    <submittedName>
        <fullName evidence="4">Polyamine aminopropyl transferase</fullName>
    </submittedName>
</protein>
<dbReference type="GO" id="GO:0008168">
    <property type="term" value="F:methyltransferase activity"/>
    <property type="evidence" value="ECO:0007669"/>
    <property type="project" value="UniProtKB-KW"/>
</dbReference>
<dbReference type="InterPro" id="IPR051419">
    <property type="entry name" value="Lys/N-term_MeTrsfase_sf"/>
</dbReference>
<dbReference type="InterPro" id="IPR029063">
    <property type="entry name" value="SAM-dependent_MTases_sf"/>
</dbReference>
<evidence type="ECO:0000313" key="5">
    <source>
        <dbReference type="Proteomes" id="UP001237642"/>
    </source>
</evidence>
<evidence type="ECO:0000313" key="4">
    <source>
        <dbReference type="EMBL" id="KAK1367712.1"/>
    </source>
</evidence>
<keyword evidence="3 4" id="KW-0808">Transferase</keyword>
<dbReference type="EMBL" id="JAUIZM010000008">
    <property type="protein sequence ID" value="KAK1367712.1"/>
    <property type="molecule type" value="Genomic_DNA"/>
</dbReference>
<dbReference type="SUPFAM" id="SSF53335">
    <property type="entry name" value="S-adenosyl-L-methionine-dependent methyltransferases"/>
    <property type="match status" value="1"/>
</dbReference>
<dbReference type="GO" id="GO:0032259">
    <property type="term" value="P:methylation"/>
    <property type="evidence" value="ECO:0007669"/>
    <property type="project" value="UniProtKB-KW"/>
</dbReference>
<dbReference type="PANTHER" id="PTHR12176:SF76">
    <property type="entry name" value="S-ADENOSYL-L-METHIONINE-DEPENDENT METHYLTRANSFERASES SUPERFAMILY PROTEIN"/>
    <property type="match status" value="1"/>
</dbReference>
<dbReference type="Proteomes" id="UP001237642">
    <property type="component" value="Unassembled WGS sequence"/>
</dbReference>
<sequence>MILVNSCNFNHSSNLVLSSSTHVTTHFKSFHSQITHNKNQICGQPLKGSQYNLKKQDPFKLFQSLSSSQVESNKEEEEEAELQLVAKFKTRYNDIMIVDTAESRLLLLDSTYNIHSIFNKGEKWTGCYWDEFASLPAVVPKGPIAIFGLAGGTAAHLMLDLWPSLQLDGWEIDEILIDKARVYLGLSDLEKHTKDGGIVHVHVGDAFAASVPGGYAGIVVDLFSNGKVLPEMHECGTWLEMKDKLMPNGRIMVNCGGSDIGAPVSDESTWEQNSTIKALCQAFPGEVSWKKLVNEGENFLALTGPFPDLNTWSADLPDQLSSNVMQWKSCSPSS</sequence>
<dbReference type="AlphaFoldDB" id="A0AAD8MCF5"/>
<comment type="similarity">
    <text evidence="1">Belongs to the methyltransferase superfamily.</text>
</comment>
<gene>
    <name evidence="4" type="ORF">POM88_033804</name>
</gene>